<feature type="compositionally biased region" description="Polar residues" evidence="1">
    <location>
        <begin position="1"/>
        <end position="19"/>
    </location>
</feature>
<accession>S7QBJ8</accession>
<dbReference type="OMA" id="GWNVSTW"/>
<feature type="compositionally biased region" description="Basic and acidic residues" evidence="1">
    <location>
        <begin position="78"/>
        <end position="89"/>
    </location>
</feature>
<feature type="region of interest" description="Disordered" evidence="1">
    <location>
        <begin position="1"/>
        <end position="89"/>
    </location>
</feature>
<keyword evidence="4" id="KW-1185">Reference proteome</keyword>
<dbReference type="GeneID" id="19308525"/>
<reference evidence="3 4" key="1">
    <citation type="journal article" date="2012" name="Science">
        <title>The Paleozoic origin of enzymatic lignin decomposition reconstructed from 31 fungal genomes.</title>
        <authorList>
            <person name="Floudas D."/>
            <person name="Binder M."/>
            <person name="Riley R."/>
            <person name="Barry K."/>
            <person name="Blanchette R.A."/>
            <person name="Henrissat B."/>
            <person name="Martinez A.T."/>
            <person name="Otillar R."/>
            <person name="Spatafora J.W."/>
            <person name="Yadav J.S."/>
            <person name="Aerts A."/>
            <person name="Benoit I."/>
            <person name="Boyd A."/>
            <person name="Carlson A."/>
            <person name="Copeland A."/>
            <person name="Coutinho P.M."/>
            <person name="de Vries R.P."/>
            <person name="Ferreira P."/>
            <person name="Findley K."/>
            <person name="Foster B."/>
            <person name="Gaskell J."/>
            <person name="Glotzer D."/>
            <person name="Gorecki P."/>
            <person name="Heitman J."/>
            <person name="Hesse C."/>
            <person name="Hori C."/>
            <person name="Igarashi K."/>
            <person name="Jurgens J.A."/>
            <person name="Kallen N."/>
            <person name="Kersten P."/>
            <person name="Kohler A."/>
            <person name="Kuees U."/>
            <person name="Kumar T.K.A."/>
            <person name="Kuo A."/>
            <person name="LaButti K."/>
            <person name="Larrondo L.F."/>
            <person name="Lindquist E."/>
            <person name="Ling A."/>
            <person name="Lombard V."/>
            <person name="Lucas S."/>
            <person name="Lundell T."/>
            <person name="Martin R."/>
            <person name="McLaughlin D.J."/>
            <person name="Morgenstern I."/>
            <person name="Morin E."/>
            <person name="Murat C."/>
            <person name="Nagy L.G."/>
            <person name="Nolan M."/>
            <person name="Ohm R.A."/>
            <person name="Patyshakuliyeva A."/>
            <person name="Rokas A."/>
            <person name="Ruiz-Duenas F.J."/>
            <person name="Sabat G."/>
            <person name="Salamov A."/>
            <person name="Samejima M."/>
            <person name="Schmutz J."/>
            <person name="Slot J.C."/>
            <person name="St John F."/>
            <person name="Stenlid J."/>
            <person name="Sun H."/>
            <person name="Sun S."/>
            <person name="Syed K."/>
            <person name="Tsang A."/>
            <person name="Wiebenga A."/>
            <person name="Young D."/>
            <person name="Pisabarro A."/>
            <person name="Eastwood D.C."/>
            <person name="Martin F."/>
            <person name="Cullen D."/>
            <person name="Grigoriev I.V."/>
            <person name="Hibbett D.S."/>
        </authorList>
    </citation>
    <scope>NUCLEOTIDE SEQUENCE [LARGE SCALE GENOMIC DNA]</scope>
    <source>
        <strain evidence="3 4">ATCC 11539</strain>
    </source>
</reference>
<dbReference type="SMART" id="SM01162">
    <property type="entry name" value="DUF1771"/>
    <property type="match status" value="1"/>
</dbReference>
<sequence>MSSPVLRSGSLSVKPTASNGAFPAKTKAKAKLKPPPRDNAWHQIPPRKAGGPHPLASYIPAYSGAKVRGGGNGLGKGGKGDVGELRRKRDEALREASRYWQSGSAKTRGGEVALYFAERAREYREQEKAAALDAAKSMIDEKRNRSSDKKTVDLHGTTISEATVIVKDILRTEGASPAKPLHVITGRGNHSANRVGVLGPAVRAALEEDGWVVSSFDGGLVVRGRSGRTSL</sequence>
<dbReference type="Proteomes" id="UP000030669">
    <property type="component" value="Unassembled WGS sequence"/>
</dbReference>
<feature type="domain" description="Smr" evidence="2">
    <location>
        <begin position="152"/>
        <end position="231"/>
    </location>
</feature>
<dbReference type="Gene3D" id="3.30.1370.110">
    <property type="match status" value="1"/>
</dbReference>
<protein>
    <recommendedName>
        <fullName evidence="2">Smr domain-containing protein</fullName>
    </recommendedName>
</protein>
<organism evidence="3 4">
    <name type="scientific">Gloeophyllum trabeum (strain ATCC 11539 / FP-39264 / Madison 617)</name>
    <name type="common">Brown rot fungus</name>
    <dbReference type="NCBI Taxonomy" id="670483"/>
    <lineage>
        <taxon>Eukaryota</taxon>
        <taxon>Fungi</taxon>
        <taxon>Dikarya</taxon>
        <taxon>Basidiomycota</taxon>
        <taxon>Agaricomycotina</taxon>
        <taxon>Agaricomycetes</taxon>
        <taxon>Gloeophyllales</taxon>
        <taxon>Gloeophyllaceae</taxon>
        <taxon>Gloeophyllum</taxon>
    </lineage>
</organism>
<dbReference type="STRING" id="670483.S7QBJ8"/>
<evidence type="ECO:0000259" key="2">
    <source>
        <dbReference type="PROSITE" id="PS50828"/>
    </source>
</evidence>
<dbReference type="HOGENOM" id="CLU_1199926_0_0_1"/>
<dbReference type="InterPro" id="IPR013899">
    <property type="entry name" value="DUF1771"/>
</dbReference>
<dbReference type="PANTHER" id="PTHR46535:SF1">
    <property type="entry name" value="NEDD4-BINDING PROTEIN 2"/>
    <property type="match status" value="1"/>
</dbReference>
<dbReference type="InterPro" id="IPR002625">
    <property type="entry name" value="Smr_dom"/>
</dbReference>
<dbReference type="InterPro" id="IPR052772">
    <property type="entry name" value="Endo/PolyKinase_Domain-Protein"/>
</dbReference>
<dbReference type="KEGG" id="gtr:GLOTRDRAFT_75580"/>
<dbReference type="OrthoDB" id="3231855at2759"/>
<dbReference type="InterPro" id="IPR036063">
    <property type="entry name" value="Smr_dom_sf"/>
</dbReference>
<dbReference type="AlphaFoldDB" id="S7QBJ8"/>
<dbReference type="RefSeq" id="XP_007865409.1">
    <property type="nucleotide sequence ID" value="XM_007867218.1"/>
</dbReference>
<dbReference type="GO" id="GO:0005634">
    <property type="term" value="C:nucleus"/>
    <property type="evidence" value="ECO:0007669"/>
    <property type="project" value="TreeGrafter"/>
</dbReference>
<dbReference type="PANTHER" id="PTHR46535">
    <property type="entry name" value="NEDD4-BINDING PROTEIN 2"/>
    <property type="match status" value="1"/>
</dbReference>
<dbReference type="PROSITE" id="PS50828">
    <property type="entry name" value="SMR"/>
    <property type="match status" value="1"/>
</dbReference>
<dbReference type="SUPFAM" id="SSF160443">
    <property type="entry name" value="SMR domain-like"/>
    <property type="match status" value="1"/>
</dbReference>
<name>S7QBJ8_GLOTA</name>
<dbReference type="GO" id="GO:0004519">
    <property type="term" value="F:endonuclease activity"/>
    <property type="evidence" value="ECO:0007669"/>
    <property type="project" value="TreeGrafter"/>
</dbReference>
<evidence type="ECO:0000313" key="4">
    <source>
        <dbReference type="Proteomes" id="UP000030669"/>
    </source>
</evidence>
<evidence type="ECO:0000313" key="3">
    <source>
        <dbReference type="EMBL" id="EPQ56733.1"/>
    </source>
</evidence>
<proteinExistence type="predicted"/>
<feature type="compositionally biased region" description="Gly residues" evidence="1">
    <location>
        <begin position="67"/>
        <end position="77"/>
    </location>
</feature>
<dbReference type="eggNOG" id="KOG2401">
    <property type="taxonomic scope" value="Eukaryota"/>
</dbReference>
<dbReference type="Pfam" id="PF01713">
    <property type="entry name" value="Smr"/>
    <property type="match status" value="1"/>
</dbReference>
<gene>
    <name evidence="3" type="ORF">GLOTRDRAFT_75580</name>
</gene>
<evidence type="ECO:0000256" key="1">
    <source>
        <dbReference type="SAM" id="MobiDB-lite"/>
    </source>
</evidence>
<dbReference type="SMART" id="SM00463">
    <property type="entry name" value="SMR"/>
    <property type="match status" value="1"/>
</dbReference>
<dbReference type="EMBL" id="KB469300">
    <property type="protein sequence ID" value="EPQ56733.1"/>
    <property type="molecule type" value="Genomic_DNA"/>
</dbReference>